<reference evidence="1 2" key="1">
    <citation type="submission" date="2018-06" db="EMBL/GenBank/DDBJ databases">
        <authorList>
            <consortium name="Pathogen Informatics"/>
            <person name="Doyle S."/>
        </authorList>
    </citation>
    <scope>NUCLEOTIDE SEQUENCE [LARGE SCALE GENOMIC DNA]</scope>
    <source>
        <strain evidence="1 2">NCTC10723</strain>
    </source>
</reference>
<dbReference type="RefSeq" id="WP_115269237.1">
    <property type="nucleotide sequence ID" value="NZ_CASFEE010000025.1"/>
</dbReference>
<keyword evidence="2" id="KW-1185">Reference proteome</keyword>
<name>A0A377GX91_9FUSO</name>
<evidence type="ECO:0000313" key="2">
    <source>
        <dbReference type="Proteomes" id="UP000255328"/>
    </source>
</evidence>
<dbReference type="OrthoDB" id="88147at2"/>
<dbReference type="AlphaFoldDB" id="A0A377GX91"/>
<evidence type="ECO:0008006" key="3">
    <source>
        <dbReference type="Google" id="ProtNLM"/>
    </source>
</evidence>
<gene>
    <name evidence="1" type="ORF">NCTC10723_00612</name>
</gene>
<organism evidence="1 2">
    <name type="scientific">Fusobacterium necrogenes</name>
    <dbReference type="NCBI Taxonomy" id="858"/>
    <lineage>
        <taxon>Bacteria</taxon>
        <taxon>Fusobacteriati</taxon>
        <taxon>Fusobacteriota</taxon>
        <taxon>Fusobacteriia</taxon>
        <taxon>Fusobacteriales</taxon>
        <taxon>Fusobacteriaceae</taxon>
        <taxon>Fusobacterium</taxon>
    </lineage>
</organism>
<accession>A0A377GX91</accession>
<dbReference type="Proteomes" id="UP000255328">
    <property type="component" value="Unassembled WGS sequence"/>
</dbReference>
<proteinExistence type="predicted"/>
<protein>
    <recommendedName>
        <fullName evidence="3">DUF1934 domain-containing protein</fullName>
    </recommendedName>
</protein>
<dbReference type="EMBL" id="UGGU01000003">
    <property type="protein sequence ID" value="STO31171.1"/>
    <property type="molecule type" value="Genomic_DNA"/>
</dbReference>
<dbReference type="Pfam" id="PF09148">
    <property type="entry name" value="DUF1934"/>
    <property type="match status" value="1"/>
</dbReference>
<dbReference type="InterPro" id="IPR012674">
    <property type="entry name" value="Calycin"/>
</dbReference>
<evidence type="ECO:0000313" key="1">
    <source>
        <dbReference type="EMBL" id="STO31171.1"/>
    </source>
</evidence>
<dbReference type="InterPro" id="IPR015231">
    <property type="entry name" value="DUF1934"/>
</dbReference>
<dbReference type="Gene3D" id="2.40.128.20">
    <property type="match status" value="1"/>
</dbReference>
<sequence length="123" mass="14513">MKKFIIKSTDNYGEKNFEIVSGELQDQNDQLIYKYTSKLGKCKLIFSKRKVSILRQGEVFTKIDIDLDKKTEFCYVTKEIKKYFEVVGEEISIDREKKISKVSYKIYEGIEELNKITVAIRSY</sequence>